<evidence type="ECO:0000313" key="2">
    <source>
        <dbReference type="EMBL" id="MFC3162529.1"/>
    </source>
</evidence>
<dbReference type="InterPro" id="IPR007345">
    <property type="entry name" value="Polysacch_pyruvyl_Trfase"/>
</dbReference>
<name>A0ABV7HZ95_9HYPH</name>
<gene>
    <name evidence="2" type="ORF">ACFOHV_04450</name>
</gene>
<sequence>MKKSNLAAFVRSEGYVPLAWAGSTASMDYLNIGDALSPVMVALLSGRDVRRRPSKSASLRMACVGTIGHGFLGGEVWFWGTGCSPWVNPAARSGERVPFTVPPGSDFRVLATRGPVSERLLTGGRPPSGVYGDPVWLLPRFYAPPIEKKWKLGVIVHLSELTDREAEAHIRETLARYRIPDELKQDICLINTVSPIGVQGIREKIDTILACERIVSTSLHGMVFAESFGIPCLHFATDLRFSGLSEVQLSEDCGLDLRVVDLYAGLGMARLPVYGQPTDRETDWAALMRAIDAAWEPRLLDEDRLVEAFPLDYAPLQAPVGATIWDHPVLTGLLLQHDVAELNRLDKEQQAQKATKANVASSPLRSPVRSFFDRVLQRD</sequence>
<organism evidence="2 3">
    <name type="scientific">Ciceribacter thiooxidans</name>
    <dbReference type="NCBI Taxonomy" id="1969821"/>
    <lineage>
        <taxon>Bacteria</taxon>
        <taxon>Pseudomonadati</taxon>
        <taxon>Pseudomonadota</taxon>
        <taxon>Alphaproteobacteria</taxon>
        <taxon>Hyphomicrobiales</taxon>
        <taxon>Rhizobiaceae</taxon>
        <taxon>Ciceribacter</taxon>
    </lineage>
</organism>
<dbReference type="Pfam" id="PF04230">
    <property type="entry name" value="PS_pyruv_trans"/>
    <property type="match status" value="1"/>
</dbReference>
<dbReference type="Proteomes" id="UP001595647">
    <property type="component" value="Unassembled WGS sequence"/>
</dbReference>
<dbReference type="EC" id="2.4.-.-" evidence="2"/>
<dbReference type="EMBL" id="JBHRTG010000004">
    <property type="protein sequence ID" value="MFC3162529.1"/>
    <property type="molecule type" value="Genomic_DNA"/>
</dbReference>
<feature type="domain" description="Polysaccharide pyruvyl transferase" evidence="1">
    <location>
        <begin position="109"/>
        <end position="238"/>
    </location>
</feature>
<proteinExistence type="predicted"/>
<keyword evidence="2" id="KW-0808">Transferase</keyword>
<protein>
    <submittedName>
        <fullName evidence="2">Polysaccharide pyruvyl transferase family protein</fullName>
        <ecNumber evidence="2">2.4.-.-</ecNumber>
    </submittedName>
</protein>
<evidence type="ECO:0000259" key="1">
    <source>
        <dbReference type="Pfam" id="PF04230"/>
    </source>
</evidence>
<keyword evidence="3" id="KW-1185">Reference proteome</keyword>
<comment type="caution">
    <text evidence="2">The sequence shown here is derived from an EMBL/GenBank/DDBJ whole genome shotgun (WGS) entry which is preliminary data.</text>
</comment>
<dbReference type="RefSeq" id="WP_244658740.1">
    <property type="nucleotide sequence ID" value="NZ_CP059896.1"/>
</dbReference>
<dbReference type="GO" id="GO:0016757">
    <property type="term" value="F:glycosyltransferase activity"/>
    <property type="evidence" value="ECO:0007669"/>
    <property type="project" value="UniProtKB-KW"/>
</dbReference>
<evidence type="ECO:0000313" key="3">
    <source>
        <dbReference type="Proteomes" id="UP001595647"/>
    </source>
</evidence>
<keyword evidence="2" id="KW-0328">Glycosyltransferase</keyword>
<reference evidence="3" key="1">
    <citation type="journal article" date="2019" name="Int. J. Syst. Evol. Microbiol.">
        <title>The Global Catalogue of Microorganisms (GCM) 10K type strain sequencing project: providing services to taxonomists for standard genome sequencing and annotation.</title>
        <authorList>
            <consortium name="The Broad Institute Genomics Platform"/>
            <consortium name="The Broad Institute Genome Sequencing Center for Infectious Disease"/>
            <person name="Wu L."/>
            <person name="Ma J."/>
        </authorList>
    </citation>
    <scope>NUCLEOTIDE SEQUENCE [LARGE SCALE GENOMIC DNA]</scope>
    <source>
        <strain evidence="3">KCTC 52231</strain>
    </source>
</reference>
<accession>A0ABV7HZ95</accession>